<dbReference type="KEGG" id="rama:IDM48_00440"/>
<evidence type="ECO:0000256" key="5">
    <source>
        <dbReference type="ARBA" id="ARBA00022989"/>
    </source>
</evidence>
<dbReference type="AlphaFoldDB" id="A0A7H2BJX1"/>
<dbReference type="PRINTS" id="PR00783">
    <property type="entry name" value="MINTRINSICP"/>
</dbReference>
<keyword evidence="5 8" id="KW-1133">Transmembrane helix</keyword>
<dbReference type="Gene3D" id="1.20.1080.10">
    <property type="entry name" value="Glycerol uptake facilitator protein"/>
    <property type="match status" value="1"/>
</dbReference>
<comment type="subcellular location">
    <subcellularLocation>
        <location evidence="1">Membrane</location>
        <topology evidence="1">Multi-pass membrane protein</topology>
    </subcellularLocation>
</comment>
<feature type="transmembrane region" description="Helical" evidence="8">
    <location>
        <begin position="40"/>
        <end position="62"/>
    </location>
</feature>
<keyword evidence="3 7" id="KW-0813">Transport</keyword>
<feature type="transmembrane region" description="Helical" evidence="8">
    <location>
        <begin position="178"/>
        <end position="199"/>
    </location>
</feature>
<accession>A0A7H2BJX1</accession>
<feature type="transmembrane region" description="Helical" evidence="8">
    <location>
        <begin position="141"/>
        <end position="158"/>
    </location>
</feature>
<evidence type="ECO:0000256" key="6">
    <source>
        <dbReference type="ARBA" id="ARBA00023136"/>
    </source>
</evidence>
<reference evidence="9 10" key="1">
    <citation type="submission" date="2020-09" db="EMBL/GenBank/DDBJ databases">
        <title>Investigation of environmental microbe.</title>
        <authorList>
            <person name="Ou Y."/>
            <person name="Kang Q."/>
        </authorList>
    </citation>
    <scope>NUCLEOTIDE SEQUENCE [LARGE SCALE GENOMIC DNA]</scope>
    <source>
        <strain evidence="9 10">KJZ-9</strain>
    </source>
</reference>
<dbReference type="EMBL" id="CP061538">
    <property type="protein sequence ID" value="QNV39967.1"/>
    <property type="molecule type" value="Genomic_DNA"/>
</dbReference>
<evidence type="ECO:0000313" key="10">
    <source>
        <dbReference type="Proteomes" id="UP000516421"/>
    </source>
</evidence>
<evidence type="ECO:0000313" key="9">
    <source>
        <dbReference type="EMBL" id="QNV39967.1"/>
    </source>
</evidence>
<dbReference type="Pfam" id="PF00230">
    <property type="entry name" value="MIP"/>
    <property type="match status" value="1"/>
</dbReference>
<keyword evidence="6 8" id="KW-0472">Membrane</keyword>
<dbReference type="PANTHER" id="PTHR43829">
    <property type="entry name" value="AQUAPORIN OR AQUAGLYCEROPORIN RELATED"/>
    <property type="match status" value="1"/>
</dbReference>
<evidence type="ECO:0000256" key="2">
    <source>
        <dbReference type="ARBA" id="ARBA00006175"/>
    </source>
</evidence>
<dbReference type="GO" id="GO:0005886">
    <property type="term" value="C:plasma membrane"/>
    <property type="evidence" value="ECO:0007669"/>
    <property type="project" value="TreeGrafter"/>
</dbReference>
<proteinExistence type="inferred from homology"/>
<feature type="transmembrane region" description="Helical" evidence="8">
    <location>
        <begin position="82"/>
        <end position="108"/>
    </location>
</feature>
<evidence type="ECO:0000256" key="7">
    <source>
        <dbReference type="RuleBase" id="RU000477"/>
    </source>
</evidence>
<evidence type="ECO:0000256" key="8">
    <source>
        <dbReference type="SAM" id="Phobius"/>
    </source>
</evidence>
<dbReference type="RefSeq" id="WP_190617555.1">
    <property type="nucleotide sequence ID" value="NZ_CP061538.1"/>
</dbReference>
<dbReference type="InterPro" id="IPR023271">
    <property type="entry name" value="Aquaporin-like"/>
</dbReference>
<name>A0A7H2BJX1_9MICC</name>
<dbReference type="CDD" id="cd00333">
    <property type="entry name" value="MIP"/>
    <property type="match status" value="1"/>
</dbReference>
<protein>
    <submittedName>
        <fullName evidence="9">Aquaporin family protein</fullName>
    </submittedName>
</protein>
<feature type="transmembrane region" description="Helical" evidence="8">
    <location>
        <begin position="6"/>
        <end position="28"/>
    </location>
</feature>
<evidence type="ECO:0000256" key="4">
    <source>
        <dbReference type="ARBA" id="ARBA00022692"/>
    </source>
</evidence>
<sequence>MYTISPYLAEFLGTMIMVIIGCGSIATVELRRSKGHGDNFFTIAFGWGFAVAFGVYASHAYSGGHLNPVVTLGLAVYGEFDWAMVPGYMIAQLGGAMAGALFVWLNYLPHWKATADSKIKLGVFSTVPAIHNYFTNALSEIIGTFMLVFSALYVGVNFTPTLEGSALTLNLNHVLKPLAYGFMVAVLVVGLGGQTGYALNPARDLGPRIMHALLPISGKGSSRWYYCWVPICAPFAGGSMAGAFFQLYYHGRVTPFLFITSGFALLVLLFGWWANQHMYISRSAEIIPEPENTEATAASAAATYMPTGSIPVVEGSPLMPAPTNARVNVQTGRGRSGKE</sequence>
<comment type="similarity">
    <text evidence="2 7">Belongs to the MIP/aquaporin (TC 1.A.8) family.</text>
</comment>
<feature type="transmembrane region" description="Helical" evidence="8">
    <location>
        <begin position="225"/>
        <end position="249"/>
    </location>
</feature>
<dbReference type="PANTHER" id="PTHR43829:SF9">
    <property type="entry name" value="AQUAPORIN-9"/>
    <property type="match status" value="1"/>
</dbReference>
<gene>
    <name evidence="9" type="ORF">IDM48_00440</name>
</gene>
<dbReference type="SUPFAM" id="SSF81338">
    <property type="entry name" value="Aquaporin-like"/>
    <property type="match status" value="1"/>
</dbReference>
<dbReference type="GO" id="GO:0015254">
    <property type="term" value="F:glycerol channel activity"/>
    <property type="evidence" value="ECO:0007669"/>
    <property type="project" value="TreeGrafter"/>
</dbReference>
<dbReference type="InterPro" id="IPR050363">
    <property type="entry name" value="MIP/Aquaporin"/>
</dbReference>
<organism evidence="9 10">
    <name type="scientific">Rothia amarae</name>
    <dbReference type="NCBI Taxonomy" id="169480"/>
    <lineage>
        <taxon>Bacteria</taxon>
        <taxon>Bacillati</taxon>
        <taxon>Actinomycetota</taxon>
        <taxon>Actinomycetes</taxon>
        <taxon>Micrococcales</taxon>
        <taxon>Micrococcaceae</taxon>
        <taxon>Rothia</taxon>
    </lineage>
</organism>
<dbReference type="Proteomes" id="UP000516421">
    <property type="component" value="Chromosome"/>
</dbReference>
<evidence type="ECO:0000256" key="3">
    <source>
        <dbReference type="ARBA" id="ARBA00022448"/>
    </source>
</evidence>
<keyword evidence="10" id="KW-1185">Reference proteome</keyword>
<dbReference type="NCBIfam" id="TIGR00861">
    <property type="entry name" value="MIP"/>
    <property type="match status" value="1"/>
</dbReference>
<feature type="transmembrane region" description="Helical" evidence="8">
    <location>
        <begin position="255"/>
        <end position="274"/>
    </location>
</feature>
<dbReference type="InterPro" id="IPR000425">
    <property type="entry name" value="MIP"/>
</dbReference>
<keyword evidence="4 7" id="KW-0812">Transmembrane</keyword>
<evidence type="ECO:0000256" key="1">
    <source>
        <dbReference type="ARBA" id="ARBA00004141"/>
    </source>
</evidence>